<organism evidence="2 3">
    <name type="scientific">Oldenlandia corymbosa var. corymbosa</name>
    <dbReference type="NCBI Taxonomy" id="529605"/>
    <lineage>
        <taxon>Eukaryota</taxon>
        <taxon>Viridiplantae</taxon>
        <taxon>Streptophyta</taxon>
        <taxon>Embryophyta</taxon>
        <taxon>Tracheophyta</taxon>
        <taxon>Spermatophyta</taxon>
        <taxon>Magnoliopsida</taxon>
        <taxon>eudicotyledons</taxon>
        <taxon>Gunneridae</taxon>
        <taxon>Pentapetalae</taxon>
        <taxon>asterids</taxon>
        <taxon>lamiids</taxon>
        <taxon>Gentianales</taxon>
        <taxon>Rubiaceae</taxon>
        <taxon>Rubioideae</taxon>
        <taxon>Spermacoceae</taxon>
        <taxon>Hedyotis-Oldenlandia complex</taxon>
        <taxon>Oldenlandia</taxon>
    </lineage>
</organism>
<dbReference type="EMBL" id="OX459126">
    <property type="protein sequence ID" value="CAI9117923.1"/>
    <property type="molecule type" value="Genomic_DNA"/>
</dbReference>
<evidence type="ECO:0000313" key="3">
    <source>
        <dbReference type="Proteomes" id="UP001161247"/>
    </source>
</evidence>
<dbReference type="AlphaFoldDB" id="A0AAV1EEB3"/>
<reference evidence="2" key="1">
    <citation type="submission" date="2023-03" db="EMBL/GenBank/DDBJ databases">
        <authorList>
            <person name="Julca I."/>
        </authorList>
    </citation>
    <scope>NUCLEOTIDE SEQUENCE</scope>
</reference>
<evidence type="ECO:0000313" key="2">
    <source>
        <dbReference type="EMBL" id="CAI9117923.1"/>
    </source>
</evidence>
<feature type="domain" description="F-box associated beta-propeller type 3" evidence="1">
    <location>
        <begin position="4"/>
        <end position="173"/>
    </location>
</feature>
<accession>A0AAV1EEB3</accession>
<protein>
    <submittedName>
        <fullName evidence="2">OLC1v1019415C1</fullName>
    </submittedName>
</protein>
<proteinExistence type="predicted"/>
<sequence length="277" mass="31941">MENLRLRNPVSNHSLPLPDGRGYKLMRMFHLPTTGNYKIVCGKREGGFRFLTVGIDLHWRAIEADGGVIFHTSNKKEALLSFSAVDIDDVYFLIRPENCFAEVACLEVETVTLVYTRFPKTFSQAVKPFSWNKKLALADLEKGREVHLWILEDYKKSGKWSEMKILLPCTLFRDFPPELENLKPWSSTSKEDHILLFRRADHCVLEYKIKTRQEVTRVVPPAGKWLLCGYFPTLSNLNGALIPPAEEEKRLRIKDGARNHVFSCFTELFSLCSRIPH</sequence>
<gene>
    <name evidence="2" type="ORF">OLC1_LOCUS23910</name>
</gene>
<dbReference type="InterPro" id="IPR013187">
    <property type="entry name" value="F-box-assoc_dom_typ3"/>
</dbReference>
<evidence type="ECO:0000259" key="1">
    <source>
        <dbReference type="Pfam" id="PF08268"/>
    </source>
</evidence>
<keyword evidence="3" id="KW-1185">Reference proteome</keyword>
<name>A0AAV1EEB3_OLDCO</name>
<dbReference type="Pfam" id="PF08268">
    <property type="entry name" value="FBA_3"/>
    <property type="match status" value="1"/>
</dbReference>
<dbReference type="Proteomes" id="UP001161247">
    <property type="component" value="Chromosome 9"/>
</dbReference>